<sequence length="206" mass="23992">MNIRNYNAKEAIVFRKTKEPFGGLSNMASGYALYINEVIIPSSEHLYQAMRYPTNPEIQFEIINQDNAMKAKMISNKYKAQYSRPDWEKIQIKVMRWVLEIKLAQNWDKFSAILKETQNKSIVEYATDNKIWGAKPINNDELVGVNALGRLLMELREKYISENNRIFCVNPPDVPALLLYNQHIDIICDDMIIDYHNESLLEDSLV</sequence>
<evidence type="ECO:0000256" key="1">
    <source>
        <dbReference type="ARBA" id="ARBA00000022"/>
    </source>
</evidence>
<reference evidence="5" key="1">
    <citation type="submission" date="2016-12" db="EMBL/GenBank/DDBJ databases">
        <authorList>
            <person name="Varghese N."/>
            <person name="Submissions S."/>
        </authorList>
    </citation>
    <scope>NUCLEOTIDE SEQUENCE [LARGE SCALE GENOMIC DNA]</scope>
    <source>
        <strain evidence="5">DSM 18830</strain>
    </source>
</reference>
<dbReference type="Gene3D" id="1.10.357.40">
    <property type="entry name" value="YbiA-like"/>
    <property type="match status" value="1"/>
</dbReference>
<dbReference type="CDD" id="cd15457">
    <property type="entry name" value="NADAR"/>
    <property type="match status" value="1"/>
</dbReference>
<proteinExistence type="predicted"/>
<dbReference type="InterPro" id="IPR037238">
    <property type="entry name" value="YbiA-like_sf"/>
</dbReference>
<dbReference type="AlphaFoldDB" id="A0A1M7ZYT1"/>
<evidence type="ECO:0000259" key="3">
    <source>
        <dbReference type="Pfam" id="PF08719"/>
    </source>
</evidence>
<dbReference type="STRING" id="416016.SAMN05443547_2408"/>
<dbReference type="RefSeq" id="WP_073584774.1">
    <property type="nucleotide sequence ID" value="NZ_CBCSEA010000019.1"/>
</dbReference>
<protein>
    <recommendedName>
        <fullName evidence="3">NADAR domain-containing protein</fullName>
    </recommendedName>
</protein>
<evidence type="ECO:0000313" key="4">
    <source>
        <dbReference type="EMBL" id="SHO74028.1"/>
    </source>
</evidence>
<organism evidence="4 5">
    <name type="scientific">Flavobacterium cucumis</name>
    <dbReference type="NCBI Taxonomy" id="416016"/>
    <lineage>
        <taxon>Bacteria</taxon>
        <taxon>Pseudomonadati</taxon>
        <taxon>Bacteroidota</taxon>
        <taxon>Flavobacteriia</taxon>
        <taxon>Flavobacteriales</taxon>
        <taxon>Flavobacteriaceae</taxon>
        <taxon>Flavobacterium</taxon>
    </lineage>
</organism>
<keyword evidence="5" id="KW-1185">Reference proteome</keyword>
<name>A0A1M7ZYT1_9FLAO</name>
<dbReference type="OrthoDB" id="67297at2"/>
<dbReference type="EMBL" id="FRYK01000005">
    <property type="protein sequence ID" value="SHO74028.1"/>
    <property type="molecule type" value="Genomic_DNA"/>
</dbReference>
<evidence type="ECO:0000313" key="5">
    <source>
        <dbReference type="Proteomes" id="UP000184611"/>
    </source>
</evidence>
<comment type="catalytic activity">
    <reaction evidence="1">
        <text>5-amino-6-(5-phospho-D-ribosylamino)uracil + H2O = 5,6-diaminouracil + D-ribose 5-phosphate</text>
        <dbReference type="Rhea" id="RHEA:55020"/>
        <dbReference type="ChEBI" id="CHEBI:15377"/>
        <dbReference type="ChEBI" id="CHEBI:46252"/>
        <dbReference type="ChEBI" id="CHEBI:58453"/>
        <dbReference type="ChEBI" id="CHEBI:78346"/>
    </reaction>
</comment>
<accession>A0A1M7ZYT1</accession>
<dbReference type="Pfam" id="PF08719">
    <property type="entry name" value="NADAR"/>
    <property type="match status" value="1"/>
</dbReference>
<dbReference type="InterPro" id="IPR012816">
    <property type="entry name" value="NADAR"/>
</dbReference>
<dbReference type="SUPFAM" id="SSF143990">
    <property type="entry name" value="YbiA-like"/>
    <property type="match status" value="1"/>
</dbReference>
<comment type="catalytic activity">
    <reaction evidence="2">
        <text>2,5-diamino-6-hydroxy-4-(5-phosphoribosylamino)-pyrimidine + H2O = 2,5,6-triamino-4-hydroxypyrimidine + D-ribose 5-phosphate</text>
        <dbReference type="Rhea" id="RHEA:23436"/>
        <dbReference type="ChEBI" id="CHEBI:15377"/>
        <dbReference type="ChEBI" id="CHEBI:58614"/>
        <dbReference type="ChEBI" id="CHEBI:78346"/>
        <dbReference type="ChEBI" id="CHEBI:137796"/>
    </reaction>
</comment>
<dbReference type="Proteomes" id="UP000184611">
    <property type="component" value="Unassembled WGS sequence"/>
</dbReference>
<evidence type="ECO:0000256" key="2">
    <source>
        <dbReference type="ARBA" id="ARBA00000751"/>
    </source>
</evidence>
<gene>
    <name evidence="4" type="ORF">SAMN05443547_2408</name>
</gene>
<feature type="domain" description="NADAR" evidence="3">
    <location>
        <begin position="14"/>
        <end position="158"/>
    </location>
</feature>